<dbReference type="AlphaFoldDB" id="A0A5N6TXF4"/>
<evidence type="ECO:0000313" key="2">
    <source>
        <dbReference type="Proteomes" id="UP000325780"/>
    </source>
</evidence>
<reference evidence="1 2" key="1">
    <citation type="submission" date="2019-04" db="EMBL/GenBank/DDBJ databases">
        <title>Friends and foes A comparative genomics study of 23 Aspergillus species from section Flavi.</title>
        <authorList>
            <consortium name="DOE Joint Genome Institute"/>
            <person name="Kjaerbolling I."/>
            <person name="Vesth T."/>
            <person name="Frisvad J.C."/>
            <person name="Nybo J.L."/>
            <person name="Theobald S."/>
            <person name="Kildgaard S."/>
            <person name="Isbrandt T."/>
            <person name="Kuo A."/>
            <person name="Sato A."/>
            <person name="Lyhne E.K."/>
            <person name="Kogle M.E."/>
            <person name="Wiebenga A."/>
            <person name="Kun R.S."/>
            <person name="Lubbers R.J."/>
            <person name="Makela M.R."/>
            <person name="Barry K."/>
            <person name="Chovatia M."/>
            <person name="Clum A."/>
            <person name="Daum C."/>
            <person name="Haridas S."/>
            <person name="He G."/>
            <person name="LaButti K."/>
            <person name="Lipzen A."/>
            <person name="Mondo S."/>
            <person name="Riley R."/>
            <person name="Salamov A."/>
            <person name="Simmons B.A."/>
            <person name="Magnuson J.K."/>
            <person name="Henrissat B."/>
            <person name="Mortensen U.H."/>
            <person name="Larsen T.O."/>
            <person name="Devries R.P."/>
            <person name="Grigoriev I.V."/>
            <person name="Machida M."/>
            <person name="Baker S.E."/>
            <person name="Andersen M.R."/>
        </authorList>
    </citation>
    <scope>NUCLEOTIDE SEQUENCE [LARGE SCALE GENOMIC DNA]</scope>
    <source>
        <strain evidence="1 2">IBT 18842</strain>
    </source>
</reference>
<dbReference type="Pfam" id="PF11969">
    <property type="entry name" value="DcpS_C"/>
    <property type="match status" value="1"/>
</dbReference>
<dbReference type="PANTHER" id="PTHR12978">
    <property type="entry name" value="HISTIDINE TRIAD HIT PROTEIN MEMBER"/>
    <property type="match status" value="1"/>
</dbReference>
<dbReference type="Proteomes" id="UP000325780">
    <property type="component" value="Unassembled WGS sequence"/>
</dbReference>
<dbReference type="GO" id="GO:0016787">
    <property type="term" value="F:hydrolase activity"/>
    <property type="evidence" value="ECO:0007669"/>
    <property type="project" value="InterPro"/>
</dbReference>
<dbReference type="OrthoDB" id="10264956at2759"/>
<gene>
    <name evidence="1" type="ORF">BDV25DRAFT_153299</name>
</gene>
<dbReference type="SUPFAM" id="SSF54197">
    <property type="entry name" value="HIT-like"/>
    <property type="match status" value="1"/>
</dbReference>
<dbReference type="PANTHER" id="PTHR12978:SF0">
    <property type="entry name" value="M7GPPPX DIPHOSPHATASE"/>
    <property type="match status" value="1"/>
</dbReference>
<dbReference type="EMBL" id="ML742079">
    <property type="protein sequence ID" value="KAE8151062.1"/>
    <property type="molecule type" value="Genomic_DNA"/>
</dbReference>
<accession>A0A5N6TXF4</accession>
<organism evidence="1 2">
    <name type="scientific">Aspergillus avenaceus</name>
    <dbReference type="NCBI Taxonomy" id="36643"/>
    <lineage>
        <taxon>Eukaryota</taxon>
        <taxon>Fungi</taxon>
        <taxon>Dikarya</taxon>
        <taxon>Ascomycota</taxon>
        <taxon>Pezizomycotina</taxon>
        <taxon>Eurotiomycetes</taxon>
        <taxon>Eurotiomycetidae</taxon>
        <taxon>Eurotiales</taxon>
        <taxon>Aspergillaceae</taxon>
        <taxon>Aspergillus</taxon>
        <taxon>Aspergillus subgen. Circumdati</taxon>
    </lineage>
</organism>
<protein>
    <submittedName>
        <fullName evidence="1">HIT-like domain-containing protein</fullName>
    </submittedName>
</protein>
<dbReference type="InterPro" id="IPR008594">
    <property type="entry name" value="DcpS/DCS2"/>
</dbReference>
<dbReference type="GO" id="GO:0000340">
    <property type="term" value="F:RNA 7-methylguanosine cap binding"/>
    <property type="evidence" value="ECO:0007669"/>
    <property type="project" value="TreeGrafter"/>
</dbReference>
<dbReference type="GO" id="GO:0000290">
    <property type="term" value="P:deadenylation-dependent decapping of nuclear-transcribed mRNA"/>
    <property type="evidence" value="ECO:0007669"/>
    <property type="project" value="InterPro"/>
</dbReference>
<dbReference type="GO" id="GO:0005634">
    <property type="term" value="C:nucleus"/>
    <property type="evidence" value="ECO:0007669"/>
    <property type="project" value="TreeGrafter"/>
</dbReference>
<name>A0A5N6TXF4_ASPAV</name>
<dbReference type="GO" id="GO:0000932">
    <property type="term" value="C:P-body"/>
    <property type="evidence" value="ECO:0007669"/>
    <property type="project" value="TreeGrafter"/>
</dbReference>
<sequence>MKRQRGNGRLTWMHNILNGTAETKDVIYRTPIGQNGEGFVLLPDLNWDRKTLENLHLLALVERDDIWSVRDLKKLHLDWLRGMKKKIVDAVVRTYPGLEEDQLKLYVHYHPTYYHLHIHVVHAALEAGMSQAVGKAIGVESIMSQLEAMEGGDQTGMDSVTLTYTVGEASDLWKEVYEPLRELNGSSHRSG</sequence>
<dbReference type="InterPro" id="IPR036265">
    <property type="entry name" value="HIT-like_sf"/>
</dbReference>
<proteinExistence type="predicted"/>
<keyword evidence="2" id="KW-1185">Reference proteome</keyword>
<dbReference type="Gene3D" id="3.30.428.10">
    <property type="entry name" value="HIT-like"/>
    <property type="match status" value="1"/>
</dbReference>
<evidence type="ECO:0000313" key="1">
    <source>
        <dbReference type="EMBL" id="KAE8151062.1"/>
    </source>
</evidence>